<evidence type="ECO:0008006" key="4">
    <source>
        <dbReference type="Google" id="ProtNLM"/>
    </source>
</evidence>
<dbReference type="EMBL" id="JAAGAX010000007">
    <property type="protein sequence ID" value="KAF2308767.1"/>
    <property type="molecule type" value="Genomic_DNA"/>
</dbReference>
<feature type="region of interest" description="Disordered" evidence="1">
    <location>
        <begin position="1"/>
        <end position="58"/>
    </location>
</feature>
<feature type="region of interest" description="Disordered" evidence="1">
    <location>
        <begin position="156"/>
        <end position="178"/>
    </location>
</feature>
<reference evidence="2 3" key="1">
    <citation type="journal article" date="2020" name="Mol. Plant">
        <title>The Chromosome-Based Rubber Tree Genome Provides New Insights into Spurge Genome Evolution and Rubber Biosynthesis.</title>
        <authorList>
            <person name="Liu J."/>
            <person name="Shi C."/>
            <person name="Shi C.C."/>
            <person name="Li W."/>
            <person name="Zhang Q.J."/>
            <person name="Zhang Y."/>
            <person name="Li K."/>
            <person name="Lu H.F."/>
            <person name="Shi C."/>
            <person name="Zhu S.T."/>
            <person name="Xiao Z.Y."/>
            <person name="Nan H."/>
            <person name="Yue Y."/>
            <person name="Zhu X.G."/>
            <person name="Wu Y."/>
            <person name="Hong X.N."/>
            <person name="Fan G.Y."/>
            <person name="Tong Y."/>
            <person name="Zhang D."/>
            <person name="Mao C.L."/>
            <person name="Liu Y.L."/>
            <person name="Hao S.J."/>
            <person name="Liu W.Q."/>
            <person name="Lv M.Q."/>
            <person name="Zhang H.B."/>
            <person name="Liu Y."/>
            <person name="Hu-Tang G.R."/>
            <person name="Wang J.P."/>
            <person name="Wang J.H."/>
            <person name="Sun Y.H."/>
            <person name="Ni S.B."/>
            <person name="Chen W.B."/>
            <person name="Zhang X.C."/>
            <person name="Jiao Y.N."/>
            <person name="Eichler E.E."/>
            <person name="Li G.H."/>
            <person name="Liu X."/>
            <person name="Gao L.Z."/>
        </authorList>
    </citation>
    <scope>NUCLEOTIDE SEQUENCE [LARGE SCALE GENOMIC DNA]</scope>
    <source>
        <strain evidence="3">cv. GT1</strain>
        <tissue evidence="2">Leaf</tissue>
    </source>
</reference>
<protein>
    <recommendedName>
        <fullName evidence="4">MULE transposase domain-containing protein</fullName>
    </recommendedName>
</protein>
<comment type="caution">
    <text evidence="2">The sequence shown here is derived from an EMBL/GenBank/DDBJ whole genome shotgun (WGS) entry which is preliminary data.</text>
</comment>
<organism evidence="2 3">
    <name type="scientific">Hevea brasiliensis</name>
    <name type="common">Para rubber tree</name>
    <name type="synonym">Siphonia brasiliensis</name>
    <dbReference type="NCBI Taxonomy" id="3981"/>
    <lineage>
        <taxon>Eukaryota</taxon>
        <taxon>Viridiplantae</taxon>
        <taxon>Streptophyta</taxon>
        <taxon>Embryophyta</taxon>
        <taxon>Tracheophyta</taxon>
        <taxon>Spermatophyta</taxon>
        <taxon>Magnoliopsida</taxon>
        <taxon>eudicotyledons</taxon>
        <taxon>Gunneridae</taxon>
        <taxon>Pentapetalae</taxon>
        <taxon>rosids</taxon>
        <taxon>fabids</taxon>
        <taxon>Malpighiales</taxon>
        <taxon>Euphorbiaceae</taxon>
        <taxon>Crotonoideae</taxon>
        <taxon>Micrandreae</taxon>
        <taxon>Hevea</taxon>
    </lineage>
</organism>
<sequence length="178" mass="20256">MGNSESNSRGRRNAAEHKVHMSDDKDLMSDYEQSDDDSFLTPYSNNENEIGNSPKKREEKIVRNGNNQMFLIAWCAVEGENEHSWRWFLERLFEDINEIFGLMLTLSDQHKMDLAEAASRPLHIHPPPTPRASLTKPKPPSANLYAINRYKFTEKEAFRPTQQGHSPGVGHGNPPTAP</sequence>
<feature type="region of interest" description="Disordered" evidence="1">
    <location>
        <begin position="121"/>
        <end position="142"/>
    </location>
</feature>
<dbReference type="PANTHER" id="PTHR31973">
    <property type="entry name" value="POLYPROTEIN, PUTATIVE-RELATED"/>
    <property type="match status" value="1"/>
</dbReference>
<dbReference type="PANTHER" id="PTHR31973:SF197">
    <property type="entry name" value="SWIM-TYPE DOMAIN-CONTAINING PROTEIN"/>
    <property type="match status" value="1"/>
</dbReference>
<dbReference type="Proteomes" id="UP000467840">
    <property type="component" value="Chromosome 17"/>
</dbReference>
<gene>
    <name evidence="2" type="ORF">GH714_017472</name>
</gene>
<evidence type="ECO:0000313" key="3">
    <source>
        <dbReference type="Proteomes" id="UP000467840"/>
    </source>
</evidence>
<proteinExistence type="predicted"/>
<accession>A0A6A6M7C7</accession>
<feature type="compositionally biased region" description="Polar residues" evidence="1">
    <location>
        <begin position="41"/>
        <end position="51"/>
    </location>
</feature>
<evidence type="ECO:0000256" key="1">
    <source>
        <dbReference type="SAM" id="MobiDB-lite"/>
    </source>
</evidence>
<keyword evidence="3" id="KW-1185">Reference proteome</keyword>
<name>A0A6A6M7C7_HEVBR</name>
<dbReference type="AlphaFoldDB" id="A0A6A6M7C7"/>
<feature type="compositionally biased region" description="Basic and acidic residues" evidence="1">
    <location>
        <begin position="13"/>
        <end position="28"/>
    </location>
</feature>
<evidence type="ECO:0000313" key="2">
    <source>
        <dbReference type="EMBL" id="KAF2308767.1"/>
    </source>
</evidence>